<comment type="caution">
    <text evidence="2">The sequence shown here is derived from an EMBL/GenBank/DDBJ whole genome shotgun (WGS) entry which is preliminary data.</text>
</comment>
<reference evidence="2 3" key="1">
    <citation type="submission" date="2023-05" db="EMBL/GenBank/DDBJ databases">
        <title>B98-5 Cell Line De Novo Hybrid Assembly: An Optical Mapping Approach.</title>
        <authorList>
            <person name="Kananen K."/>
            <person name="Auerbach J.A."/>
            <person name="Kautto E."/>
            <person name="Blachly J.S."/>
        </authorList>
    </citation>
    <scope>NUCLEOTIDE SEQUENCE [LARGE SCALE GENOMIC DNA]</scope>
    <source>
        <strain evidence="2">B95-8</strain>
        <tissue evidence="2">Cell line</tissue>
    </source>
</reference>
<keyword evidence="3" id="KW-1185">Reference proteome</keyword>
<feature type="region of interest" description="Disordered" evidence="1">
    <location>
        <begin position="53"/>
        <end position="72"/>
    </location>
</feature>
<evidence type="ECO:0000313" key="3">
    <source>
        <dbReference type="Proteomes" id="UP001266305"/>
    </source>
</evidence>
<organism evidence="2 3">
    <name type="scientific">Saguinus oedipus</name>
    <name type="common">Cotton-top tamarin</name>
    <name type="synonym">Oedipomidas oedipus</name>
    <dbReference type="NCBI Taxonomy" id="9490"/>
    <lineage>
        <taxon>Eukaryota</taxon>
        <taxon>Metazoa</taxon>
        <taxon>Chordata</taxon>
        <taxon>Craniata</taxon>
        <taxon>Vertebrata</taxon>
        <taxon>Euteleostomi</taxon>
        <taxon>Mammalia</taxon>
        <taxon>Eutheria</taxon>
        <taxon>Euarchontoglires</taxon>
        <taxon>Primates</taxon>
        <taxon>Haplorrhini</taxon>
        <taxon>Platyrrhini</taxon>
        <taxon>Cebidae</taxon>
        <taxon>Callitrichinae</taxon>
        <taxon>Saguinus</taxon>
    </lineage>
</organism>
<sequence>RVKSGFVGYRRVKPLQQGLAQGAVSELHVLTGGFLHISTLQQHPALQSLLQSKPRDPELAPEEQGCQDLLEP</sequence>
<name>A0ABQ9VFK6_SAGOE</name>
<feature type="non-terminal residue" evidence="2">
    <location>
        <position position="1"/>
    </location>
</feature>
<dbReference type="Proteomes" id="UP001266305">
    <property type="component" value="Unassembled WGS sequence"/>
</dbReference>
<protein>
    <submittedName>
        <fullName evidence="2">Uncharacterized protein</fullName>
    </submittedName>
</protein>
<dbReference type="EMBL" id="JASSZA010000006">
    <property type="protein sequence ID" value="KAK2107664.1"/>
    <property type="molecule type" value="Genomic_DNA"/>
</dbReference>
<proteinExistence type="predicted"/>
<evidence type="ECO:0000313" key="2">
    <source>
        <dbReference type="EMBL" id="KAK2107664.1"/>
    </source>
</evidence>
<evidence type="ECO:0000256" key="1">
    <source>
        <dbReference type="SAM" id="MobiDB-lite"/>
    </source>
</evidence>
<gene>
    <name evidence="2" type="ORF">P7K49_012829</name>
</gene>
<accession>A0ABQ9VFK6</accession>